<dbReference type="EMBL" id="JAWZYT010000819">
    <property type="protein sequence ID" value="KAK4318577.1"/>
    <property type="molecule type" value="Genomic_DNA"/>
</dbReference>
<dbReference type="Proteomes" id="UP001292094">
    <property type="component" value="Unassembled WGS sequence"/>
</dbReference>
<keyword evidence="3" id="KW-1185">Reference proteome</keyword>
<sequence>MDTRIKILEDNVESIKSNISSETTSENAPNEICRIMEDRISALEETTTGTQNSTSNPSNNVSKTLLLGDINLSTIRASDLNTNCKIRTWKDANVDLLKCWVHEKLSWNPAKCIVYYGLCDVMDNESPASIIDNLGSLVSELKNKNENMEVCIS</sequence>
<name>A0AAE1Q4H9_9EUCA</name>
<organism evidence="2 3">
    <name type="scientific">Petrolisthes manimaculis</name>
    <dbReference type="NCBI Taxonomy" id="1843537"/>
    <lineage>
        <taxon>Eukaryota</taxon>
        <taxon>Metazoa</taxon>
        <taxon>Ecdysozoa</taxon>
        <taxon>Arthropoda</taxon>
        <taxon>Crustacea</taxon>
        <taxon>Multicrustacea</taxon>
        <taxon>Malacostraca</taxon>
        <taxon>Eumalacostraca</taxon>
        <taxon>Eucarida</taxon>
        <taxon>Decapoda</taxon>
        <taxon>Pleocyemata</taxon>
        <taxon>Anomura</taxon>
        <taxon>Galatheoidea</taxon>
        <taxon>Porcellanidae</taxon>
        <taxon>Petrolisthes</taxon>
    </lineage>
</organism>
<accession>A0AAE1Q4H9</accession>
<protein>
    <submittedName>
        <fullName evidence="2">Uncharacterized protein</fullName>
    </submittedName>
</protein>
<proteinExistence type="predicted"/>
<dbReference type="AlphaFoldDB" id="A0AAE1Q4H9"/>
<dbReference type="InterPro" id="IPR036514">
    <property type="entry name" value="SGNH_hydro_sf"/>
</dbReference>
<evidence type="ECO:0000313" key="3">
    <source>
        <dbReference type="Proteomes" id="UP001292094"/>
    </source>
</evidence>
<dbReference type="Gene3D" id="3.40.50.1110">
    <property type="entry name" value="SGNH hydrolase"/>
    <property type="match status" value="1"/>
</dbReference>
<dbReference type="EMBL" id="JAWZYT010001839">
    <property type="protein sequence ID" value="KAK4308822.1"/>
    <property type="molecule type" value="Genomic_DNA"/>
</dbReference>
<reference evidence="2" key="1">
    <citation type="submission" date="2023-11" db="EMBL/GenBank/DDBJ databases">
        <title>Genome assemblies of two species of porcelain crab, Petrolisthes cinctipes and Petrolisthes manimaculis (Anomura: Porcellanidae).</title>
        <authorList>
            <person name="Angst P."/>
        </authorList>
    </citation>
    <scope>NUCLEOTIDE SEQUENCE</scope>
    <source>
        <strain evidence="2">PB745_02</strain>
        <tissue evidence="2">Gill</tissue>
    </source>
</reference>
<evidence type="ECO:0000313" key="1">
    <source>
        <dbReference type="EMBL" id="KAK4308822.1"/>
    </source>
</evidence>
<gene>
    <name evidence="2" type="ORF">Pmani_010427</name>
    <name evidence="1" type="ORF">Pmani_019499</name>
</gene>
<comment type="caution">
    <text evidence="2">The sequence shown here is derived from an EMBL/GenBank/DDBJ whole genome shotgun (WGS) entry which is preliminary data.</text>
</comment>
<evidence type="ECO:0000313" key="2">
    <source>
        <dbReference type="EMBL" id="KAK4318577.1"/>
    </source>
</evidence>